<evidence type="ECO:0000256" key="1">
    <source>
        <dbReference type="SAM" id="MobiDB-lite"/>
    </source>
</evidence>
<dbReference type="OrthoDB" id="530906at2759"/>
<sequence length="328" mass="37243">MGRGEGPFARMDNMEALPRGAVDWIGGRWNHAVNVAQQSVSKLTQGMQPMKLNFGSNSIAPKPVKEVDQVTLSTGRSLEQEMEAWRRNSRWVDEAPSLEVKVPKEAFCEVNSQFKIGLPPDAVWNILIDPGNKRVFKNIQEVIYRKVLEDDGYRQLVEVDQAAVWKFLWFSGTLSVCVLVDQDRRKRLMNYKLAKQGFMKQFDGTWKVEPLYIDAEGSPAPEDVADRVASVVSLQQVVQPAVVPPPPFKSYVRGITTRTTEMLLQDLQAEGKRLRETSFENLGALPEKSHINQNQEVLPEDSDYLKKSTGSRRKARKSRWRLKDDSSP</sequence>
<dbReference type="InterPro" id="IPR023393">
    <property type="entry name" value="START-like_dom_sf"/>
</dbReference>
<feature type="domain" description="DUF220" evidence="2">
    <location>
        <begin position="171"/>
        <end position="216"/>
    </location>
</feature>
<dbReference type="InterPro" id="IPR003863">
    <property type="entry name" value="DUF220"/>
</dbReference>
<keyword evidence="4" id="KW-1185">Reference proteome</keyword>
<proteinExistence type="predicted"/>
<evidence type="ECO:0000259" key="2">
    <source>
        <dbReference type="Pfam" id="PF02713"/>
    </source>
</evidence>
<dbReference type="AlphaFoldDB" id="A0A8T0GLG5"/>
<name>A0A8T0GLG5_CERPU</name>
<dbReference type="PANTHER" id="PTHR31385">
    <property type="entry name" value="PUTATIVE (DUF220)-RELATED"/>
    <property type="match status" value="1"/>
</dbReference>
<evidence type="ECO:0000313" key="3">
    <source>
        <dbReference type="EMBL" id="KAG0560381.1"/>
    </source>
</evidence>
<dbReference type="Pfam" id="PF02713">
    <property type="entry name" value="DUF220"/>
    <property type="match status" value="1"/>
</dbReference>
<protein>
    <recommendedName>
        <fullName evidence="2">DUF220 domain-containing protein</fullName>
    </recommendedName>
</protein>
<gene>
    <name evidence="3" type="ORF">KC19_10G176800</name>
</gene>
<organism evidence="3 4">
    <name type="scientific">Ceratodon purpureus</name>
    <name type="common">Fire moss</name>
    <name type="synonym">Dicranum purpureum</name>
    <dbReference type="NCBI Taxonomy" id="3225"/>
    <lineage>
        <taxon>Eukaryota</taxon>
        <taxon>Viridiplantae</taxon>
        <taxon>Streptophyta</taxon>
        <taxon>Embryophyta</taxon>
        <taxon>Bryophyta</taxon>
        <taxon>Bryophytina</taxon>
        <taxon>Bryopsida</taxon>
        <taxon>Dicranidae</taxon>
        <taxon>Pseudoditrichales</taxon>
        <taxon>Ditrichaceae</taxon>
        <taxon>Ceratodon</taxon>
    </lineage>
</organism>
<feature type="region of interest" description="Disordered" evidence="1">
    <location>
        <begin position="285"/>
        <end position="328"/>
    </location>
</feature>
<dbReference type="SUPFAM" id="SSF55961">
    <property type="entry name" value="Bet v1-like"/>
    <property type="match status" value="1"/>
</dbReference>
<dbReference type="PANTHER" id="PTHR31385:SF1">
    <property type="entry name" value="PUTATIVE (DUF220)-RELATED"/>
    <property type="match status" value="1"/>
</dbReference>
<dbReference type="Gene3D" id="3.30.530.20">
    <property type="match status" value="1"/>
</dbReference>
<accession>A0A8T0GLG5</accession>
<dbReference type="Proteomes" id="UP000822688">
    <property type="component" value="Chromosome 10"/>
</dbReference>
<feature type="compositionally biased region" description="Basic residues" evidence="1">
    <location>
        <begin position="309"/>
        <end position="320"/>
    </location>
</feature>
<evidence type="ECO:0000313" key="4">
    <source>
        <dbReference type="Proteomes" id="UP000822688"/>
    </source>
</evidence>
<comment type="caution">
    <text evidence="3">The sequence shown here is derived from an EMBL/GenBank/DDBJ whole genome shotgun (WGS) entry which is preliminary data.</text>
</comment>
<dbReference type="EMBL" id="CM026431">
    <property type="protein sequence ID" value="KAG0560381.1"/>
    <property type="molecule type" value="Genomic_DNA"/>
</dbReference>
<reference evidence="3" key="1">
    <citation type="submission" date="2020-06" db="EMBL/GenBank/DDBJ databases">
        <title>WGS assembly of Ceratodon purpureus strain R40.</title>
        <authorList>
            <person name="Carey S.B."/>
            <person name="Jenkins J."/>
            <person name="Shu S."/>
            <person name="Lovell J.T."/>
            <person name="Sreedasyam A."/>
            <person name="Maumus F."/>
            <person name="Tiley G.P."/>
            <person name="Fernandez-Pozo N."/>
            <person name="Barry K."/>
            <person name="Chen C."/>
            <person name="Wang M."/>
            <person name="Lipzen A."/>
            <person name="Daum C."/>
            <person name="Saski C.A."/>
            <person name="Payton A.C."/>
            <person name="Mcbreen J.C."/>
            <person name="Conrad R.E."/>
            <person name="Kollar L.M."/>
            <person name="Olsson S."/>
            <person name="Huttunen S."/>
            <person name="Landis J.B."/>
            <person name="Wickett N.J."/>
            <person name="Johnson M.G."/>
            <person name="Rensing S.A."/>
            <person name="Grimwood J."/>
            <person name="Schmutz J."/>
            <person name="Mcdaniel S.F."/>
        </authorList>
    </citation>
    <scope>NUCLEOTIDE SEQUENCE</scope>
    <source>
        <strain evidence="3">R40</strain>
    </source>
</reference>